<dbReference type="Proteomes" id="UP000235484">
    <property type="component" value="Unassembled WGS sequence"/>
</dbReference>
<evidence type="ECO:0000313" key="10">
    <source>
        <dbReference type="Proteomes" id="UP000235484"/>
    </source>
</evidence>
<evidence type="ECO:0000313" key="9">
    <source>
        <dbReference type="Proteomes" id="UP000216681"/>
    </source>
</evidence>
<accession>A0A0U5JSX3</accession>
<evidence type="ECO:0000256" key="2">
    <source>
        <dbReference type="ARBA" id="ARBA00023125"/>
    </source>
</evidence>
<organism evidence="7 10">
    <name type="scientific">Limosilactobacillus reuteri</name>
    <name type="common">Lactobacillus reuteri</name>
    <dbReference type="NCBI Taxonomy" id="1598"/>
    <lineage>
        <taxon>Bacteria</taxon>
        <taxon>Bacillati</taxon>
        <taxon>Bacillota</taxon>
        <taxon>Bacilli</taxon>
        <taxon>Lactobacillales</taxon>
        <taxon>Lactobacillaceae</taxon>
        <taxon>Limosilactobacillus</taxon>
    </lineage>
</organism>
<dbReference type="InterPro" id="IPR010998">
    <property type="entry name" value="Integrase_recombinase_N"/>
</dbReference>
<dbReference type="GO" id="GO:0006310">
    <property type="term" value="P:DNA recombination"/>
    <property type="evidence" value="ECO:0007669"/>
    <property type="project" value="UniProtKB-KW"/>
</dbReference>
<evidence type="ECO:0000256" key="1">
    <source>
        <dbReference type="ARBA" id="ARBA00008857"/>
    </source>
</evidence>
<evidence type="ECO:0000313" key="7">
    <source>
        <dbReference type="EMBL" id="CUR40262.1"/>
    </source>
</evidence>
<dbReference type="EMBL" id="LN887529">
    <property type="protein sequence ID" value="CUR40262.1"/>
    <property type="molecule type" value="Genomic_DNA"/>
</dbReference>
<dbReference type="AlphaFoldDB" id="A0A0U5JSX3"/>
<dbReference type="GO" id="GO:0015074">
    <property type="term" value="P:DNA integration"/>
    <property type="evidence" value="ECO:0007669"/>
    <property type="project" value="InterPro"/>
</dbReference>
<feature type="domain" description="Core-binding (CB)" evidence="6">
    <location>
        <begin position="68"/>
        <end position="153"/>
    </location>
</feature>
<dbReference type="CDD" id="cd01189">
    <property type="entry name" value="INT_ICEBs1_C_like"/>
    <property type="match status" value="1"/>
</dbReference>
<dbReference type="PROSITE" id="PS51898">
    <property type="entry name" value="TYR_RECOMBINASE"/>
    <property type="match status" value="1"/>
</dbReference>
<proteinExistence type="inferred from homology"/>
<dbReference type="PANTHER" id="PTHR30349:SF64">
    <property type="entry name" value="PROPHAGE INTEGRASE INTD-RELATED"/>
    <property type="match status" value="1"/>
</dbReference>
<dbReference type="InterPro" id="IPR050090">
    <property type="entry name" value="Tyrosine_recombinase_XerCD"/>
</dbReference>
<reference evidence="10" key="2">
    <citation type="submission" date="2015-10" db="EMBL/GenBank/DDBJ databases">
        <authorList>
            <person name="Crossman L.C."/>
        </authorList>
    </citation>
    <scope>NUCLEOTIDE SEQUENCE [LARGE SCALE GENOMIC DNA]</scope>
    <source>
        <strain evidence="10">20-2</strain>
    </source>
</reference>
<dbReference type="PANTHER" id="PTHR30349">
    <property type="entry name" value="PHAGE INTEGRASE-RELATED"/>
    <property type="match status" value="1"/>
</dbReference>
<evidence type="ECO:0000313" key="8">
    <source>
        <dbReference type="EMBL" id="OYS94481.1"/>
    </source>
</evidence>
<dbReference type="Proteomes" id="UP000216681">
    <property type="component" value="Unassembled WGS sequence"/>
</dbReference>
<evidence type="ECO:0000256" key="4">
    <source>
        <dbReference type="PROSITE-ProRule" id="PRU01248"/>
    </source>
</evidence>
<dbReference type="InterPro" id="IPR044068">
    <property type="entry name" value="CB"/>
</dbReference>
<dbReference type="Gene3D" id="1.10.150.130">
    <property type="match status" value="1"/>
</dbReference>
<dbReference type="InterPro" id="IPR013762">
    <property type="entry name" value="Integrase-like_cat_sf"/>
</dbReference>
<dbReference type="PROSITE" id="PS51900">
    <property type="entry name" value="CB"/>
    <property type="match status" value="1"/>
</dbReference>
<feature type="domain" description="Tyr recombinase" evidence="5">
    <location>
        <begin position="181"/>
        <end position="389"/>
    </location>
</feature>
<reference evidence="8 9" key="4">
    <citation type="submission" date="2017-09" db="EMBL/GenBank/DDBJ databases">
        <title>Tripartite evolution among Lactobacillus johnsonii, Lactobacillus taiwanensis, Lactobacillus reuteri and their rodent host.</title>
        <authorList>
            <person name="Wang T."/>
            <person name="Knowles S."/>
            <person name="Cheng C."/>
        </authorList>
    </citation>
    <scope>NUCLEOTIDE SEQUENCE [LARGE SCALE GENOMIC DNA]</scope>
    <source>
        <strain evidence="8 9">105n</strain>
    </source>
</reference>
<reference evidence="8 9" key="3">
    <citation type="submission" date="2017-05" db="EMBL/GenBank/DDBJ databases">
        <authorList>
            <person name="Lin X.B."/>
            <person name="Stothard P."/>
            <person name="Tasseva G."/>
            <person name="Walter J."/>
        </authorList>
    </citation>
    <scope>NUCLEOTIDE SEQUENCE [LARGE SCALE GENOMIC DNA]</scope>
    <source>
        <strain evidence="8 9">105n</strain>
    </source>
</reference>
<comment type="similarity">
    <text evidence="1">Belongs to the 'phage' integrase family.</text>
</comment>
<reference evidence="7" key="1">
    <citation type="submission" date="2015-10" db="EMBL/GenBank/DDBJ databases">
        <authorList>
            <person name="Gilbert D.G."/>
        </authorList>
    </citation>
    <scope>NUCLEOTIDE SEQUENCE [LARGE SCALE GENOMIC DNA]</scope>
    <source>
        <strain evidence="7">20-2</strain>
    </source>
</reference>
<dbReference type="InterPro" id="IPR011010">
    <property type="entry name" value="DNA_brk_join_enz"/>
</dbReference>
<dbReference type="Pfam" id="PF00589">
    <property type="entry name" value="Phage_integrase"/>
    <property type="match status" value="1"/>
</dbReference>
<evidence type="ECO:0000259" key="5">
    <source>
        <dbReference type="PROSITE" id="PS51898"/>
    </source>
</evidence>
<dbReference type="Gene3D" id="1.10.443.10">
    <property type="entry name" value="Intergrase catalytic core"/>
    <property type="match status" value="1"/>
</dbReference>
<name>A0A0U5JSX3_LIMRT</name>
<gene>
    <name evidence="8" type="ORF">CBG15_03770</name>
    <name evidence="7" type="ORF">LRLP16767_LR202_00320</name>
</gene>
<dbReference type="SUPFAM" id="SSF56349">
    <property type="entry name" value="DNA breaking-rejoining enzymes"/>
    <property type="match status" value="1"/>
</dbReference>
<evidence type="ECO:0000256" key="3">
    <source>
        <dbReference type="ARBA" id="ARBA00023172"/>
    </source>
</evidence>
<dbReference type="EMBL" id="NGPX01000014">
    <property type="protein sequence ID" value="OYS94481.1"/>
    <property type="molecule type" value="Genomic_DNA"/>
</dbReference>
<dbReference type="InterPro" id="IPR002104">
    <property type="entry name" value="Integrase_catalytic"/>
</dbReference>
<dbReference type="RefSeq" id="WP_094512293.1">
    <property type="nucleotide sequence ID" value="NZ_LN887529.1"/>
</dbReference>
<evidence type="ECO:0000259" key="6">
    <source>
        <dbReference type="PROSITE" id="PS51900"/>
    </source>
</evidence>
<sequence>MWVEKYTVRGKVRYRFGENYKSPLTGKYKKVSVSYLKNNNQTKRAAAIELAKKIEKAKQKEYFTDKDISLRNLADKFLTIYKQRVAVNTYYNAFRGLKRICNDLGNDTLANKITTEILNRYLDQKLYDPDKPLTNASIQNYKKYLSMTYKFGVKYGYLKKNPVKDVEITWRSEIKRKRDRIENKYLTDGEYHAILHACEEKGRNDIKLFLEWLYLTGMRCGEAAGLYVKDIIKEEGKYKAIIDGSLSHQRELLGTVSNPTVKVSVKKTDGAKTIASNREVLLPQKAVNIYKELSLNKDPNDLIFINKDSRSNRPFDASHLDRFLHRLEAGAKIDKSVTTHFFRHTHVSKLAELGVPLYVIKNHVGHENSKITEEIYLHVTKEMEESLADKLSKL</sequence>
<protein>
    <submittedName>
        <fullName evidence="7">Phage integrase</fullName>
    </submittedName>
</protein>
<keyword evidence="3" id="KW-0233">DNA recombination</keyword>
<keyword evidence="2 4" id="KW-0238">DNA-binding</keyword>
<dbReference type="GO" id="GO:0003677">
    <property type="term" value="F:DNA binding"/>
    <property type="evidence" value="ECO:0007669"/>
    <property type="project" value="UniProtKB-UniRule"/>
</dbReference>